<evidence type="ECO:0000313" key="4">
    <source>
        <dbReference type="EMBL" id="KAJ7965082.1"/>
    </source>
</evidence>
<evidence type="ECO:0000256" key="1">
    <source>
        <dbReference type="ARBA" id="ARBA00022884"/>
    </source>
</evidence>
<dbReference type="GO" id="GO:0003723">
    <property type="term" value="F:RNA binding"/>
    <property type="evidence" value="ECO:0007669"/>
    <property type="project" value="UniProtKB-KW"/>
</dbReference>
<feature type="region of interest" description="Disordered" evidence="2">
    <location>
        <begin position="1"/>
        <end position="27"/>
    </location>
</feature>
<keyword evidence="1" id="KW-0694">RNA-binding</keyword>
<protein>
    <submittedName>
        <fullName evidence="4">RNA-binding protein pno1</fullName>
    </submittedName>
</protein>
<name>A0AAD7PRR0_QUISA</name>
<dbReference type="Gene3D" id="3.30.1370.10">
    <property type="entry name" value="K Homology domain, type 1"/>
    <property type="match status" value="1"/>
</dbReference>
<keyword evidence="5" id="KW-1185">Reference proteome</keyword>
<evidence type="ECO:0000313" key="5">
    <source>
        <dbReference type="Proteomes" id="UP001163823"/>
    </source>
</evidence>
<dbReference type="EMBL" id="JARAOO010000006">
    <property type="protein sequence ID" value="KAJ7965082.1"/>
    <property type="molecule type" value="Genomic_DNA"/>
</dbReference>
<dbReference type="GO" id="GO:0005634">
    <property type="term" value="C:nucleus"/>
    <property type="evidence" value="ECO:0007669"/>
    <property type="project" value="TreeGrafter"/>
</dbReference>
<gene>
    <name evidence="4" type="ORF">O6P43_014792</name>
</gene>
<feature type="domain" description="PNO1 second type I KH" evidence="3">
    <location>
        <begin position="66"/>
        <end position="103"/>
    </location>
</feature>
<proteinExistence type="predicted"/>
<dbReference type="Pfam" id="PF22891">
    <property type="entry name" value="KH_PNO1_2nd"/>
    <property type="match status" value="1"/>
</dbReference>
<comment type="caution">
    <text evidence="4">The sequence shown here is derived from an EMBL/GenBank/DDBJ whole genome shotgun (WGS) entry which is preliminary data.</text>
</comment>
<dbReference type="InterPro" id="IPR055211">
    <property type="entry name" value="KH_PNO1_2nd"/>
</dbReference>
<evidence type="ECO:0000259" key="3">
    <source>
        <dbReference type="Pfam" id="PF22891"/>
    </source>
</evidence>
<feature type="compositionally biased region" description="Basic and acidic residues" evidence="2">
    <location>
        <begin position="1"/>
        <end position="10"/>
    </location>
</feature>
<dbReference type="Proteomes" id="UP001163823">
    <property type="component" value="Chromosome 6"/>
</dbReference>
<dbReference type="InterPro" id="IPR036612">
    <property type="entry name" value="KH_dom_type_1_sf"/>
</dbReference>
<sequence>MQSDEAHAIMEVEAVSSEPVSLPPKPKFEPVKAHEMSDGQVQFRKVSIPPHHAIALLRLDELYVASFDINDVKRLRGEHLSRAIGRVSGKGGKTKFTIENKTDKDCDS</sequence>
<dbReference type="PANTHER" id="PTHR12826">
    <property type="entry name" value="RIBONUCLEASE Y"/>
    <property type="match status" value="1"/>
</dbReference>
<dbReference type="KEGG" id="qsa:O6P43_014792"/>
<dbReference type="PANTHER" id="PTHR12826:SF13">
    <property type="entry name" value="RNA-BINDING PROTEIN PNO1"/>
    <property type="match status" value="1"/>
</dbReference>
<dbReference type="SUPFAM" id="SSF54791">
    <property type="entry name" value="Eukaryotic type KH-domain (KH-domain type I)"/>
    <property type="match status" value="1"/>
</dbReference>
<organism evidence="4 5">
    <name type="scientific">Quillaja saponaria</name>
    <name type="common">Soap bark tree</name>
    <dbReference type="NCBI Taxonomy" id="32244"/>
    <lineage>
        <taxon>Eukaryota</taxon>
        <taxon>Viridiplantae</taxon>
        <taxon>Streptophyta</taxon>
        <taxon>Embryophyta</taxon>
        <taxon>Tracheophyta</taxon>
        <taxon>Spermatophyta</taxon>
        <taxon>Magnoliopsida</taxon>
        <taxon>eudicotyledons</taxon>
        <taxon>Gunneridae</taxon>
        <taxon>Pentapetalae</taxon>
        <taxon>rosids</taxon>
        <taxon>fabids</taxon>
        <taxon>Fabales</taxon>
        <taxon>Quillajaceae</taxon>
        <taxon>Quillaja</taxon>
    </lineage>
</organism>
<reference evidence="4" key="1">
    <citation type="journal article" date="2023" name="Science">
        <title>Elucidation of the pathway for biosynthesis of saponin adjuvants from the soapbark tree.</title>
        <authorList>
            <person name="Reed J."/>
            <person name="Orme A."/>
            <person name="El-Demerdash A."/>
            <person name="Owen C."/>
            <person name="Martin L.B.B."/>
            <person name="Misra R.C."/>
            <person name="Kikuchi S."/>
            <person name="Rejzek M."/>
            <person name="Martin A.C."/>
            <person name="Harkess A."/>
            <person name="Leebens-Mack J."/>
            <person name="Louveau T."/>
            <person name="Stephenson M.J."/>
            <person name="Osbourn A."/>
        </authorList>
    </citation>
    <scope>NUCLEOTIDE SEQUENCE</scope>
    <source>
        <strain evidence="4">S10</strain>
    </source>
</reference>
<evidence type="ECO:0000256" key="2">
    <source>
        <dbReference type="SAM" id="MobiDB-lite"/>
    </source>
</evidence>
<dbReference type="AlphaFoldDB" id="A0AAD7PRR0"/>
<accession>A0AAD7PRR0</accession>